<dbReference type="SUPFAM" id="SSF51430">
    <property type="entry name" value="NAD(P)-linked oxidoreductase"/>
    <property type="match status" value="1"/>
</dbReference>
<keyword evidence="2" id="KW-0521">NADP</keyword>
<keyword evidence="3" id="KW-0560">Oxidoreductase</keyword>
<gene>
    <name evidence="8" type="ORF">GCM10011399_08100</name>
</gene>
<feature type="active site" description="Proton donor" evidence="4">
    <location>
        <position position="50"/>
    </location>
</feature>
<dbReference type="RefSeq" id="WP_188673983.1">
    <property type="nucleotide sequence ID" value="NZ_BMGP01000001.1"/>
</dbReference>
<dbReference type="InterPro" id="IPR036812">
    <property type="entry name" value="NAD(P)_OxRdtase_dom_sf"/>
</dbReference>
<feature type="domain" description="NADP-dependent oxidoreductase" evidence="7">
    <location>
        <begin position="23"/>
        <end position="260"/>
    </location>
</feature>
<evidence type="ECO:0000313" key="9">
    <source>
        <dbReference type="Proteomes" id="UP000598775"/>
    </source>
</evidence>
<evidence type="ECO:0000256" key="5">
    <source>
        <dbReference type="PIRSR" id="PIRSR000097-2"/>
    </source>
</evidence>
<evidence type="ECO:0000313" key="8">
    <source>
        <dbReference type="EMBL" id="GGF16736.1"/>
    </source>
</evidence>
<keyword evidence="9" id="KW-1185">Reference proteome</keyword>
<dbReference type="PANTHER" id="PTHR43827:SF3">
    <property type="entry name" value="NADP-DEPENDENT OXIDOREDUCTASE DOMAIN-CONTAINING PROTEIN"/>
    <property type="match status" value="1"/>
</dbReference>
<evidence type="ECO:0000256" key="2">
    <source>
        <dbReference type="ARBA" id="ARBA00022857"/>
    </source>
</evidence>
<feature type="binding site" evidence="5">
    <location>
        <position position="108"/>
    </location>
    <ligand>
        <name>substrate</name>
    </ligand>
</feature>
<sequence>MTVSLVTLNNGQTIPQLGFGVFQIDPADTQEATLTALEVGYRHIDTAEMYGNEKEVGQAVAASGLNREDVFVTSKLNNGFHAKPDALQAFDKTLDALGFEYLDLFLIHWPLPAVGDYVETWQAMQEMLAGGRVRSIGVSNFQPHHLERLIKETEVVPAVNQIEIHPYLTQDDVRTFNRDHSIATEAWSPIAQGKVLDDPTIVDIAERLGKTPAQVTLRWHIQRGDIVFPKSVTRERVVSNFNIFDFELTDQDVLAITALNRDERTGPNPDEFNHIPR</sequence>
<organism evidence="8 9">
    <name type="scientific">Subtercola lobariae</name>
    <dbReference type="NCBI Taxonomy" id="1588641"/>
    <lineage>
        <taxon>Bacteria</taxon>
        <taxon>Bacillati</taxon>
        <taxon>Actinomycetota</taxon>
        <taxon>Actinomycetes</taxon>
        <taxon>Micrococcales</taxon>
        <taxon>Microbacteriaceae</taxon>
        <taxon>Subtercola</taxon>
    </lineage>
</organism>
<dbReference type="FunFam" id="3.20.20.100:FF:000015">
    <property type="entry name" value="Oxidoreductase, aldo/keto reductase family"/>
    <property type="match status" value="1"/>
</dbReference>
<dbReference type="Proteomes" id="UP000598775">
    <property type="component" value="Unassembled WGS sequence"/>
</dbReference>
<proteinExistence type="inferred from homology"/>
<evidence type="ECO:0000259" key="7">
    <source>
        <dbReference type="Pfam" id="PF00248"/>
    </source>
</evidence>
<dbReference type="PROSITE" id="PS00798">
    <property type="entry name" value="ALDOKETO_REDUCTASE_1"/>
    <property type="match status" value="1"/>
</dbReference>
<evidence type="ECO:0000256" key="6">
    <source>
        <dbReference type="PIRSR" id="PIRSR000097-3"/>
    </source>
</evidence>
<reference evidence="8 9" key="1">
    <citation type="journal article" date="2014" name="Int. J. Syst. Evol. Microbiol.">
        <title>Complete genome sequence of Corynebacterium casei LMG S-19264T (=DSM 44701T), isolated from a smear-ripened cheese.</title>
        <authorList>
            <consortium name="US DOE Joint Genome Institute (JGI-PGF)"/>
            <person name="Walter F."/>
            <person name="Albersmeier A."/>
            <person name="Kalinowski J."/>
            <person name="Ruckert C."/>
        </authorList>
    </citation>
    <scope>NUCLEOTIDE SEQUENCE [LARGE SCALE GENOMIC DNA]</scope>
    <source>
        <strain evidence="8 9">CGMCC 1.12976</strain>
    </source>
</reference>
<comment type="similarity">
    <text evidence="1">Belongs to the aldo/keto reductase family.</text>
</comment>
<evidence type="ECO:0000256" key="4">
    <source>
        <dbReference type="PIRSR" id="PIRSR000097-1"/>
    </source>
</evidence>
<dbReference type="InterPro" id="IPR018170">
    <property type="entry name" value="Aldo/ket_reductase_CS"/>
</dbReference>
<name>A0A917B1J6_9MICO</name>
<dbReference type="AlphaFoldDB" id="A0A917B1J6"/>
<dbReference type="PROSITE" id="PS00062">
    <property type="entry name" value="ALDOKETO_REDUCTASE_2"/>
    <property type="match status" value="1"/>
</dbReference>
<feature type="site" description="Lowers pKa of active site Tyr" evidence="6">
    <location>
        <position position="75"/>
    </location>
</feature>
<comment type="caution">
    <text evidence="8">The sequence shown here is derived from an EMBL/GenBank/DDBJ whole genome shotgun (WGS) entry which is preliminary data.</text>
</comment>
<dbReference type="PIRSF" id="PIRSF000097">
    <property type="entry name" value="AKR"/>
    <property type="match status" value="1"/>
</dbReference>
<dbReference type="InterPro" id="IPR020471">
    <property type="entry name" value="AKR"/>
</dbReference>
<dbReference type="EMBL" id="BMGP01000001">
    <property type="protein sequence ID" value="GGF16736.1"/>
    <property type="molecule type" value="Genomic_DNA"/>
</dbReference>
<dbReference type="Gene3D" id="3.20.20.100">
    <property type="entry name" value="NADP-dependent oxidoreductase domain"/>
    <property type="match status" value="1"/>
</dbReference>
<evidence type="ECO:0000256" key="1">
    <source>
        <dbReference type="ARBA" id="ARBA00007905"/>
    </source>
</evidence>
<dbReference type="Pfam" id="PF00248">
    <property type="entry name" value="Aldo_ket_red"/>
    <property type="match status" value="1"/>
</dbReference>
<dbReference type="InterPro" id="IPR023210">
    <property type="entry name" value="NADP_OxRdtase_dom"/>
</dbReference>
<dbReference type="PANTHER" id="PTHR43827">
    <property type="entry name" value="2,5-DIKETO-D-GLUCONIC ACID REDUCTASE"/>
    <property type="match status" value="1"/>
</dbReference>
<dbReference type="PRINTS" id="PR00069">
    <property type="entry name" value="ALDKETRDTASE"/>
</dbReference>
<evidence type="ECO:0000256" key="3">
    <source>
        <dbReference type="ARBA" id="ARBA00023002"/>
    </source>
</evidence>
<accession>A0A917B1J6</accession>
<dbReference type="GO" id="GO:0016616">
    <property type="term" value="F:oxidoreductase activity, acting on the CH-OH group of donors, NAD or NADP as acceptor"/>
    <property type="evidence" value="ECO:0007669"/>
    <property type="project" value="UniProtKB-ARBA"/>
</dbReference>
<protein>
    <submittedName>
        <fullName evidence="8">Oxidoreductase</fullName>
    </submittedName>
</protein>